<reference evidence="4" key="1">
    <citation type="submission" date="2017-04" db="EMBL/GenBank/DDBJ databases">
        <authorList>
            <person name="Varghese N."/>
            <person name="Submissions S."/>
        </authorList>
    </citation>
    <scope>NUCLEOTIDE SEQUENCE [LARGE SCALE GENOMIC DNA]</scope>
    <source>
        <strain evidence="4">Dd16</strain>
    </source>
</reference>
<evidence type="ECO:0000259" key="2">
    <source>
        <dbReference type="Pfam" id="PF00326"/>
    </source>
</evidence>
<dbReference type="STRING" id="941907.SAMN06295910_0090"/>
<feature type="domain" description="Peptidase S9 prolyl oligopeptidase catalytic" evidence="2">
    <location>
        <begin position="469"/>
        <end position="641"/>
    </location>
</feature>
<evidence type="ECO:0000313" key="4">
    <source>
        <dbReference type="Proteomes" id="UP000192934"/>
    </source>
</evidence>
<dbReference type="Pfam" id="PF00326">
    <property type="entry name" value="Peptidase_S9"/>
    <property type="match status" value="1"/>
</dbReference>
<feature type="chain" id="PRO_5012485366" evidence="1">
    <location>
        <begin position="22"/>
        <end position="671"/>
    </location>
</feature>
<dbReference type="OrthoDB" id="100212at2"/>
<name>A0A1X7FY96_9SPHN</name>
<keyword evidence="3" id="KW-0031">Aminopeptidase</keyword>
<dbReference type="SUPFAM" id="SSF82171">
    <property type="entry name" value="DPP6 N-terminal domain-like"/>
    <property type="match status" value="1"/>
</dbReference>
<dbReference type="Proteomes" id="UP000192934">
    <property type="component" value="Chromosome I"/>
</dbReference>
<dbReference type="InterPro" id="IPR011042">
    <property type="entry name" value="6-blade_b-propeller_TolB-like"/>
</dbReference>
<dbReference type="GO" id="GO:0008236">
    <property type="term" value="F:serine-type peptidase activity"/>
    <property type="evidence" value="ECO:0007669"/>
    <property type="project" value="InterPro"/>
</dbReference>
<dbReference type="SUPFAM" id="SSF53474">
    <property type="entry name" value="alpha/beta-Hydrolases"/>
    <property type="match status" value="1"/>
</dbReference>
<protein>
    <submittedName>
        <fullName evidence="3">Dipeptidyl aminopeptidase/acylaminoacyl peptidase</fullName>
    </submittedName>
</protein>
<feature type="signal peptide" evidence="1">
    <location>
        <begin position="1"/>
        <end position="21"/>
    </location>
</feature>
<dbReference type="GO" id="GO:0004177">
    <property type="term" value="F:aminopeptidase activity"/>
    <property type="evidence" value="ECO:0007669"/>
    <property type="project" value="UniProtKB-KW"/>
</dbReference>
<dbReference type="InterPro" id="IPR001375">
    <property type="entry name" value="Peptidase_S9_cat"/>
</dbReference>
<keyword evidence="3" id="KW-0645">Protease</keyword>
<evidence type="ECO:0000313" key="3">
    <source>
        <dbReference type="EMBL" id="SMF60986.1"/>
    </source>
</evidence>
<accession>A0A1X7FY96</accession>
<proteinExistence type="predicted"/>
<dbReference type="EMBL" id="LT840185">
    <property type="protein sequence ID" value="SMF60986.1"/>
    <property type="molecule type" value="Genomic_DNA"/>
</dbReference>
<dbReference type="AlphaFoldDB" id="A0A1X7FY96"/>
<dbReference type="NCBIfam" id="NF033523">
    <property type="entry name" value="lasso_peptidase"/>
    <property type="match status" value="1"/>
</dbReference>
<dbReference type="InterPro" id="IPR029058">
    <property type="entry name" value="AB_hydrolase_fold"/>
</dbReference>
<dbReference type="GO" id="GO:0006508">
    <property type="term" value="P:proteolysis"/>
    <property type="evidence" value="ECO:0007669"/>
    <property type="project" value="InterPro"/>
</dbReference>
<keyword evidence="3" id="KW-0378">Hydrolase</keyword>
<dbReference type="RefSeq" id="WP_085217013.1">
    <property type="nucleotide sequence ID" value="NZ_LT840185.1"/>
</dbReference>
<gene>
    <name evidence="3" type="ORF">SAMN06295910_0090</name>
</gene>
<keyword evidence="4" id="KW-1185">Reference proteome</keyword>
<organism evidence="3 4">
    <name type="scientific">Allosphingosinicella indica</name>
    <dbReference type="NCBI Taxonomy" id="941907"/>
    <lineage>
        <taxon>Bacteria</taxon>
        <taxon>Pseudomonadati</taxon>
        <taxon>Pseudomonadota</taxon>
        <taxon>Alphaproteobacteria</taxon>
        <taxon>Sphingomonadales</taxon>
        <taxon>Sphingomonadaceae</taxon>
        <taxon>Allosphingosinicella</taxon>
    </lineage>
</organism>
<keyword evidence="1" id="KW-0732">Signal</keyword>
<dbReference type="Gene3D" id="3.40.50.1820">
    <property type="entry name" value="alpha/beta hydrolase"/>
    <property type="match status" value="1"/>
</dbReference>
<dbReference type="InterPro" id="IPR053536">
    <property type="entry name" value="Lasso_peptide_isopeptidase"/>
</dbReference>
<dbReference type="Gene3D" id="2.120.10.30">
    <property type="entry name" value="TolB, C-terminal domain"/>
    <property type="match status" value="1"/>
</dbReference>
<evidence type="ECO:0000256" key="1">
    <source>
        <dbReference type="SAM" id="SignalP"/>
    </source>
</evidence>
<sequence length="671" mass="72456">MVTRHRLLALAFAAAASAAPAAAPTIAEIVEVADITGLAVSPDGLRVAYRVHRADLARNDYALEWRVAEVDGGADRRVGGGGAPVYVDPGAIDAAAPVWSADGSALFHRVLADGAIGLWRTAADGSASAPVAVHDGNIRAVVAESGGRTLRYATGASRAAVQRAERAEYDSGIRIDPSVDLMQALTGGGMIDGRKATQRLTGVWFARKGLLADTPLTWRSLNLQTLADASSEAPPLPPVVSPIQFTPPPLETRSTTGNFARAIWDDGRMRLEVETVAGVRHECPQTLCAAGRFSWMAWQPGRDVLLVAMRDGFRDQTLFRWSVADGDVRRLAGGDGLLAGDRDGQTPCAAAPSALICVASSPIAPPRIVAIDIATGSTRLLHDPNAALRARDLPQVERLAWASAGGTAYGLMLTPRGPPVPRPLFISYYRCQGYLRGGEGDEWPFAALIDAGFAVVCINAVDRPGNSDGVTSYRDALDAIEKLVVRESKAGRVDRDRVGMGGFSFGSEVTMWVARNSSLLKALSLASTQPEPHYYWANAMRGRMHPGVLRDYWGLGAPEATPEHWRLLSPALDAARIRAPLLLQLPEHELRGATELHARLSNLPTPVEMYGFPDEAHYKLQPRHKAAAYARNLDWFRFWLQGVRDPDPLKAEQFARWEALASRWRGERGEP</sequence>